<dbReference type="Pfam" id="PF00293">
    <property type="entry name" value="NUDIX"/>
    <property type="match status" value="1"/>
</dbReference>
<dbReference type="Proteomes" id="UP001500212">
    <property type="component" value="Unassembled WGS sequence"/>
</dbReference>
<dbReference type="Gene3D" id="3.90.79.10">
    <property type="entry name" value="Nucleoside Triphosphate Pyrophosphohydrolase"/>
    <property type="match status" value="1"/>
</dbReference>
<comment type="caution">
    <text evidence="2">The sequence shown here is derived from an EMBL/GenBank/DDBJ whole genome shotgun (WGS) entry which is preliminary data.</text>
</comment>
<evidence type="ECO:0000259" key="1">
    <source>
        <dbReference type="Pfam" id="PF00293"/>
    </source>
</evidence>
<accession>A0ABP8U0A3</accession>
<sequence length="205" mass="22626">MRPHAVSAGSRRTLAAHCHPARYPGRLSLLLTNVRGMTPDAAAKYFWHEAPVAEGLEITQVYGYLICPRTGRVLIQDDEGKFNLPGGTPESFDADLVDTLVREAFEENQVVVSDAVYLGYQEVHRPRREPYAQVRMVGLIGAFEQRQPDPDNGRTYRRLMTSLAEAPKVLGWGEPAVAQVKLAARIAEEAWGVPVGSPEPTGYVD</sequence>
<dbReference type="InterPro" id="IPR015797">
    <property type="entry name" value="NUDIX_hydrolase-like_dom_sf"/>
</dbReference>
<gene>
    <name evidence="2" type="ORF">GCM10023195_77520</name>
</gene>
<feature type="domain" description="Nudix hydrolase" evidence="1">
    <location>
        <begin position="64"/>
        <end position="146"/>
    </location>
</feature>
<dbReference type="SUPFAM" id="SSF55811">
    <property type="entry name" value="Nudix"/>
    <property type="match status" value="1"/>
</dbReference>
<reference evidence="3" key="1">
    <citation type="journal article" date="2019" name="Int. J. Syst. Evol. Microbiol.">
        <title>The Global Catalogue of Microorganisms (GCM) 10K type strain sequencing project: providing services to taxonomists for standard genome sequencing and annotation.</title>
        <authorList>
            <consortium name="The Broad Institute Genomics Platform"/>
            <consortium name="The Broad Institute Genome Sequencing Center for Infectious Disease"/>
            <person name="Wu L."/>
            <person name="Ma J."/>
        </authorList>
    </citation>
    <scope>NUCLEOTIDE SEQUENCE [LARGE SCALE GENOMIC DNA]</scope>
    <source>
        <strain evidence="3">JCM 17938</strain>
    </source>
</reference>
<dbReference type="InterPro" id="IPR000086">
    <property type="entry name" value="NUDIX_hydrolase_dom"/>
</dbReference>
<evidence type="ECO:0000313" key="3">
    <source>
        <dbReference type="Proteomes" id="UP001500212"/>
    </source>
</evidence>
<dbReference type="EMBL" id="BAABHJ010000039">
    <property type="protein sequence ID" value="GAA4617367.1"/>
    <property type="molecule type" value="Genomic_DNA"/>
</dbReference>
<protein>
    <recommendedName>
        <fullName evidence="1">Nudix hydrolase domain-containing protein</fullName>
    </recommendedName>
</protein>
<proteinExistence type="predicted"/>
<keyword evidence="3" id="KW-1185">Reference proteome</keyword>
<name>A0ABP8U0A3_9ACTN</name>
<evidence type="ECO:0000313" key="2">
    <source>
        <dbReference type="EMBL" id="GAA4617367.1"/>
    </source>
</evidence>
<organism evidence="2 3">
    <name type="scientific">Actinoallomurus liliacearum</name>
    <dbReference type="NCBI Taxonomy" id="1080073"/>
    <lineage>
        <taxon>Bacteria</taxon>
        <taxon>Bacillati</taxon>
        <taxon>Actinomycetota</taxon>
        <taxon>Actinomycetes</taxon>
        <taxon>Streptosporangiales</taxon>
        <taxon>Thermomonosporaceae</taxon>
        <taxon>Actinoallomurus</taxon>
    </lineage>
</organism>